<proteinExistence type="predicted"/>
<sequence length="135" mass="14219">MFLIKNDLPTDTGIGPRLRIEPITLDGPNAEDFSIRNDECSNRSIPPGLRCTIEVVFSPSLLGTKTAMLLIPSNATPDQPLEIMMSGVGEGAAADPIGGSASGVSPVNVVCTNLTTGQTLLIPNSPRVWDCETRA</sequence>
<dbReference type="AlphaFoldDB" id="W4M1M4"/>
<dbReference type="Gene3D" id="2.60.40.10">
    <property type="entry name" value="Immunoglobulins"/>
    <property type="match status" value="1"/>
</dbReference>
<keyword evidence="2" id="KW-1185">Reference proteome</keyword>
<reference evidence="1 2" key="1">
    <citation type="journal article" date="2014" name="Nature">
        <title>An environmental bacterial taxon with a large and distinct metabolic repertoire.</title>
        <authorList>
            <person name="Wilson M.C."/>
            <person name="Mori T."/>
            <person name="Ruckert C."/>
            <person name="Uria A.R."/>
            <person name="Helf M.J."/>
            <person name="Takada K."/>
            <person name="Gernert C."/>
            <person name="Steffens U.A."/>
            <person name="Heycke N."/>
            <person name="Schmitt S."/>
            <person name="Rinke C."/>
            <person name="Helfrich E.J."/>
            <person name="Brachmann A.O."/>
            <person name="Gurgui C."/>
            <person name="Wakimoto T."/>
            <person name="Kracht M."/>
            <person name="Crusemann M."/>
            <person name="Hentschel U."/>
            <person name="Abe I."/>
            <person name="Matsunaga S."/>
            <person name="Kalinowski J."/>
            <person name="Takeyama H."/>
            <person name="Piel J."/>
        </authorList>
    </citation>
    <scope>NUCLEOTIDE SEQUENCE [LARGE SCALE GENOMIC DNA]</scope>
    <source>
        <strain evidence="2">TSY2</strain>
    </source>
</reference>
<name>W4M1M4_9BACT</name>
<organism evidence="1 2">
    <name type="scientific">Candidatus Entotheonella gemina</name>
    <dbReference type="NCBI Taxonomy" id="1429439"/>
    <lineage>
        <taxon>Bacteria</taxon>
        <taxon>Pseudomonadati</taxon>
        <taxon>Nitrospinota/Tectimicrobiota group</taxon>
        <taxon>Candidatus Tectimicrobiota</taxon>
        <taxon>Candidatus Entotheonellia</taxon>
        <taxon>Candidatus Entotheonellales</taxon>
        <taxon>Candidatus Entotheonellaceae</taxon>
        <taxon>Candidatus Entotheonella</taxon>
    </lineage>
</organism>
<dbReference type="Proteomes" id="UP000019140">
    <property type="component" value="Unassembled WGS sequence"/>
</dbReference>
<comment type="caution">
    <text evidence="1">The sequence shown here is derived from an EMBL/GenBank/DDBJ whole genome shotgun (WGS) entry which is preliminary data.</text>
</comment>
<evidence type="ECO:0008006" key="3">
    <source>
        <dbReference type="Google" id="ProtNLM"/>
    </source>
</evidence>
<dbReference type="InterPro" id="IPR013783">
    <property type="entry name" value="Ig-like_fold"/>
</dbReference>
<accession>W4M1M4</accession>
<evidence type="ECO:0000313" key="1">
    <source>
        <dbReference type="EMBL" id="ETX04244.1"/>
    </source>
</evidence>
<gene>
    <name evidence="1" type="ORF">ETSY2_29905</name>
</gene>
<protein>
    <recommendedName>
        <fullName evidence="3">Abnormal spindle-like microcephaly-associated protein ASH domain-containing protein</fullName>
    </recommendedName>
</protein>
<dbReference type="HOGENOM" id="CLU_1881942_0_0_7"/>
<dbReference type="EMBL" id="AZHX01001265">
    <property type="protein sequence ID" value="ETX04244.1"/>
    <property type="molecule type" value="Genomic_DNA"/>
</dbReference>
<evidence type="ECO:0000313" key="2">
    <source>
        <dbReference type="Proteomes" id="UP000019140"/>
    </source>
</evidence>